<dbReference type="EMBL" id="MDZA01000447">
    <property type="protein sequence ID" value="OGX81557.1"/>
    <property type="molecule type" value="Genomic_DNA"/>
</dbReference>
<evidence type="ECO:0000313" key="2">
    <source>
        <dbReference type="EMBL" id="OGX81557.1"/>
    </source>
</evidence>
<dbReference type="Proteomes" id="UP000177506">
    <property type="component" value="Unassembled WGS sequence"/>
</dbReference>
<dbReference type="Pfam" id="PF01526">
    <property type="entry name" value="DDE_Tnp_Tn3"/>
    <property type="match status" value="1"/>
</dbReference>
<organism evidence="2 3">
    <name type="scientific">Hymenobacter coccineus</name>
    <dbReference type="NCBI Taxonomy" id="1908235"/>
    <lineage>
        <taxon>Bacteria</taxon>
        <taxon>Pseudomonadati</taxon>
        <taxon>Bacteroidota</taxon>
        <taxon>Cytophagia</taxon>
        <taxon>Cytophagales</taxon>
        <taxon>Hymenobacteraceae</taxon>
        <taxon>Hymenobacter</taxon>
    </lineage>
</organism>
<reference evidence="2 3" key="1">
    <citation type="submission" date="2016-08" db="EMBL/GenBank/DDBJ databases">
        <title>Hymenobacter coccineus sp. nov., Hymenobacter lapidarius sp. nov. and Hymenobacter glacialis sp. nov., isolated from Antarctic soil.</title>
        <authorList>
            <person name="Sedlacek I."/>
            <person name="Kralova S."/>
            <person name="Kyrova K."/>
            <person name="Maslanova I."/>
            <person name="Stankova E."/>
            <person name="Vrbovska V."/>
            <person name="Nemec M."/>
            <person name="Bartak M."/>
            <person name="Svec P."/>
            <person name="Busse H.-J."/>
            <person name="Pantucek R."/>
        </authorList>
    </citation>
    <scope>NUCLEOTIDE SEQUENCE [LARGE SCALE GENOMIC DNA]</scope>
    <source>
        <strain evidence="2 3">CCM 8649</strain>
    </source>
</reference>
<dbReference type="InterPro" id="IPR002513">
    <property type="entry name" value="Tn3_Tnp_DDE_dom"/>
</dbReference>
<keyword evidence="3" id="KW-1185">Reference proteome</keyword>
<evidence type="ECO:0000313" key="3">
    <source>
        <dbReference type="Proteomes" id="UP000177506"/>
    </source>
</evidence>
<accession>A0A1G1SSF7</accession>
<name>A0A1G1SSF7_9BACT</name>
<comment type="caution">
    <text evidence="2">The sequence shown here is derived from an EMBL/GenBank/DDBJ whole genome shotgun (WGS) entry which is preliminary data.</text>
</comment>
<sequence length="102" mass="11447">MHALRSWLWFGGDGVLRQKQEEAQQEVVRCLNVVTNVVVVSNTVYAQLALQRQQAAGQPVLPEHLAQLSPARFAHLNRLGRYSFQLPADVLVNGLRPLRPLP</sequence>
<protein>
    <recommendedName>
        <fullName evidence="1">Tn3 transposase DDE domain-containing protein</fullName>
    </recommendedName>
</protein>
<proteinExistence type="predicted"/>
<evidence type="ECO:0000259" key="1">
    <source>
        <dbReference type="Pfam" id="PF01526"/>
    </source>
</evidence>
<dbReference type="GO" id="GO:0004803">
    <property type="term" value="F:transposase activity"/>
    <property type="evidence" value="ECO:0007669"/>
    <property type="project" value="InterPro"/>
</dbReference>
<dbReference type="AlphaFoldDB" id="A0A1G1SSF7"/>
<dbReference type="GO" id="GO:0006313">
    <property type="term" value="P:DNA transposition"/>
    <property type="evidence" value="ECO:0007669"/>
    <property type="project" value="InterPro"/>
</dbReference>
<gene>
    <name evidence="2" type="ORF">BEN49_15415</name>
</gene>
<feature type="domain" description="Tn3 transposase DDE" evidence="1">
    <location>
        <begin position="1"/>
        <end position="82"/>
    </location>
</feature>